<dbReference type="GO" id="GO:0005886">
    <property type="term" value="C:plasma membrane"/>
    <property type="evidence" value="ECO:0007669"/>
    <property type="project" value="UniProtKB-SubCell"/>
</dbReference>
<reference evidence="11" key="1">
    <citation type="submission" date="2022-03" db="EMBL/GenBank/DDBJ databases">
        <authorList>
            <person name="Martin C."/>
        </authorList>
    </citation>
    <scope>NUCLEOTIDE SEQUENCE</scope>
</reference>
<evidence type="ECO:0000256" key="2">
    <source>
        <dbReference type="ARBA" id="ARBA00022475"/>
    </source>
</evidence>
<name>A0A8J1TN11_OWEFU</name>
<protein>
    <submittedName>
        <fullName evidence="11">Uncharacterized protein</fullName>
    </submittedName>
</protein>
<keyword evidence="2" id="KW-1003">Cell membrane</keyword>
<evidence type="ECO:0000256" key="6">
    <source>
        <dbReference type="ARBA" id="ARBA00023136"/>
    </source>
</evidence>
<evidence type="ECO:0000256" key="5">
    <source>
        <dbReference type="ARBA" id="ARBA00023040"/>
    </source>
</evidence>
<feature type="transmembrane region" description="Helical" evidence="10">
    <location>
        <begin position="241"/>
        <end position="262"/>
    </location>
</feature>
<dbReference type="EMBL" id="CAIIXF020000012">
    <property type="protein sequence ID" value="CAH1802528.1"/>
    <property type="molecule type" value="Genomic_DNA"/>
</dbReference>
<dbReference type="PANTHER" id="PTHR24228:SF59">
    <property type="entry name" value="NEUROPEPTIDE RECEPTOR 15"/>
    <property type="match status" value="1"/>
</dbReference>
<comment type="subcellular location">
    <subcellularLocation>
        <location evidence="1">Cell membrane</location>
        <topology evidence="1">Multi-pass membrane protein</topology>
    </subcellularLocation>
</comment>
<evidence type="ECO:0000256" key="3">
    <source>
        <dbReference type="ARBA" id="ARBA00022692"/>
    </source>
</evidence>
<comment type="caution">
    <text evidence="11">The sequence shown here is derived from an EMBL/GenBank/DDBJ whole genome shotgun (WGS) entry which is preliminary data.</text>
</comment>
<keyword evidence="4 10" id="KW-1133">Transmembrane helix</keyword>
<dbReference type="Pfam" id="PF00001">
    <property type="entry name" value="7tm_1"/>
    <property type="match status" value="1"/>
</dbReference>
<feature type="compositionally biased region" description="Basic residues" evidence="9">
    <location>
        <begin position="367"/>
        <end position="379"/>
    </location>
</feature>
<feature type="region of interest" description="Disordered" evidence="9">
    <location>
        <begin position="364"/>
        <end position="387"/>
    </location>
</feature>
<dbReference type="Gene3D" id="1.20.1070.10">
    <property type="entry name" value="Rhodopsin 7-helix transmembrane proteins"/>
    <property type="match status" value="1"/>
</dbReference>
<keyword evidence="5" id="KW-0297">G-protein coupled receptor</keyword>
<keyword evidence="3 10" id="KW-0812">Transmembrane</keyword>
<evidence type="ECO:0000256" key="8">
    <source>
        <dbReference type="ARBA" id="ARBA00023224"/>
    </source>
</evidence>
<keyword evidence="12" id="KW-1185">Reference proteome</keyword>
<dbReference type="InterPro" id="IPR017452">
    <property type="entry name" value="GPCR_Rhodpsn_7TM"/>
</dbReference>
<feature type="transmembrane region" description="Helical" evidence="10">
    <location>
        <begin position="77"/>
        <end position="100"/>
    </location>
</feature>
<proteinExistence type="predicted"/>
<keyword evidence="8" id="KW-0807">Transducer</keyword>
<feature type="transmembrane region" description="Helical" evidence="10">
    <location>
        <begin position="112"/>
        <end position="134"/>
    </location>
</feature>
<dbReference type="InterPro" id="IPR000276">
    <property type="entry name" value="GPCR_Rhodpsn"/>
</dbReference>
<evidence type="ECO:0000256" key="4">
    <source>
        <dbReference type="ARBA" id="ARBA00022989"/>
    </source>
</evidence>
<dbReference type="Proteomes" id="UP000749559">
    <property type="component" value="Unassembled WGS sequence"/>
</dbReference>
<dbReference type="CDD" id="cd00637">
    <property type="entry name" value="7tm_classA_rhodopsin-like"/>
    <property type="match status" value="1"/>
</dbReference>
<organism evidence="11 12">
    <name type="scientific">Owenia fusiformis</name>
    <name type="common">Polychaete worm</name>
    <dbReference type="NCBI Taxonomy" id="6347"/>
    <lineage>
        <taxon>Eukaryota</taxon>
        <taxon>Metazoa</taxon>
        <taxon>Spiralia</taxon>
        <taxon>Lophotrochozoa</taxon>
        <taxon>Annelida</taxon>
        <taxon>Polychaeta</taxon>
        <taxon>Sedentaria</taxon>
        <taxon>Canalipalpata</taxon>
        <taxon>Sabellida</taxon>
        <taxon>Oweniida</taxon>
        <taxon>Oweniidae</taxon>
        <taxon>Owenia</taxon>
    </lineage>
</organism>
<gene>
    <name evidence="11" type="ORF">OFUS_LOCUS26197</name>
</gene>
<dbReference type="AlphaFoldDB" id="A0A8J1TN11"/>
<feature type="transmembrane region" description="Helical" evidence="10">
    <location>
        <begin position="292"/>
        <end position="312"/>
    </location>
</feature>
<evidence type="ECO:0000256" key="1">
    <source>
        <dbReference type="ARBA" id="ARBA00004651"/>
    </source>
</evidence>
<evidence type="ECO:0000256" key="7">
    <source>
        <dbReference type="ARBA" id="ARBA00023170"/>
    </source>
</evidence>
<feature type="transmembrane region" description="Helical" evidence="10">
    <location>
        <begin position="154"/>
        <end position="172"/>
    </location>
</feature>
<feature type="transmembrane region" description="Helical" evidence="10">
    <location>
        <begin position="324"/>
        <end position="346"/>
    </location>
</feature>
<sequence>MDRQNMSTNVTGPNDVTSDPFANYSERSATFASIFDTVSSDRINATLGFSDSINVTTAVATFVDPYATTPLERGIEAALLGVLGVFGTILNCFLIANVVYNKDLRKPLHYMFCMIAFLDITIVIPCPFMAYGTWRDRWDLPHWMCISIAAVQGWGLSTTIVCHCLIGLNCALKCEFRSDLANKLSSVKSMMILFFIAWVAVFLLIPFPLLPFVDYVRVDYAPVFGMCVSAWDAPDLKNIEIYLYWAFGTTVVVPYFFSIVFYGKVLWVIRRRLDTFDNENIKRQFVNACKRMGTLFSVFTLCFLPHTIYTLADPYILYISTWGIRGLYIFFMFHTCFNPIICLFTMSDINEGLWRMVKCLPRDPSKPQRHSNLKKRQSGIKKNPPINLGPEKNVVNDINNTPVNVANAASIATISSLVPSESVERVHA</sequence>
<dbReference type="PROSITE" id="PS50262">
    <property type="entry name" value="G_PROTEIN_RECEP_F1_2"/>
    <property type="match status" value="1"/>
</dbReference>
<evidence type="ECO:0000256" key="9">
    <source>
        <dbReference type="SAM" id="MobiDB-lite"/>
    </source>
</evidence>
<accession>A0A8J1TN11</accession>
<evidence type="ECO:0000256" key="10">
    <source>
        <dbReference type="SAM" id="Phobius"/>
    </source>
</evidence>
<keyword evidence="7" id="KW-0675">Receptor</keyword>
<dbReference type="GO" id="GO:0004930">
    <property type="term" value="F:G protein-coupled receptor activity"/>
    <property type="evidence" value="ECO:0007669"/>
    <property type="project" value="UniProtKB-KW"/>
</dbReference>
<feature type="transmembrane region" description="Helical" evidence="10">
    <location>
        <begin position="192"/>
        <end position="213"/>
    </location>
</feature>
<dbReference type="PANTHER" id="PTHR24228">
    <property type="entry name" value="B2 BRADYKININ RECEPTOR/ANGIOTENSIN II RECEPTOR"/>
    <property type="match status" value="1"/>
</dbReference>
<evidence type="ECO:0000313" key="12">
    <source>
        <dbReference type="Proteomes" id="UP000749559"/>
    </source>
</evidence>
<dbReference type="SUPFAM" id="SSF81321">
    <property type="entry name" value="Family A G protein-coupled receptor-like"/>
    <property type="match status" value="1"/>
</dbReference>
<evidence type="ECO:0000313" key="11">
    <source>
        <dbReference type="EMBL" id="CAH1802528.1"/>
    </source>
</evidence>
<keyword evidence="6 10" id="KW-0472">Membrane</keyword>